<feature type="chain" id="PRO_5002707442" evidence="6">
    <location>
        <begin position="21"/>
        <end position="123"/>
    </location>
</feature>
<evidence type="ECO:0000313" key="9">
    <source>
        <dbReference type="Proteomes" id="UP000006377"/>
    </source>
</evidence>
<dbReference type="KEGG" id="pla:Plav_1741"/>
<evidence type="ECO:0000256" key="4">
    <source>
        <dbReference type="ARBA" id="ARBA00022982"/>
    </source>
</evidence>
<dbReference type="EMBL" id="CP000774">
    <property type="protein sequence ID" value="ABS63360.1"/>
    <property type="molecule type" value="Genomic_DNA"/>
</dbReference>
<reference evidence="8 9" key="1">
    <citation type="journal article" date="2011" name="Stand. Genomic Sci.">
        <title>Complete genome sequence of Parvibaculum lavamentivorans type strain (DS-1(T)).</title>
        <authorList>
            <person name="Schleheck D."/>
            <person name="Weiss M."/>
            <person name="Pitluck S."/>
            <person name="Bruce D."/>
            <person name="Land M.L."/>
            <person name="Han S."/>
            <person name="Saunders E."/>
            <person name="Tapia R."/>
            <person name="Detter C."/>
            <person name="Brettin T."/>
            <person name="Han J."/>
            <person name="Woyke T."/>
            <person name="Goodwin L."/>
            <person name="Pennacchio L."/>
            <person name="Nolan M."/>
            <person name="Cook A.M."/>
            <person name="Kjelleberg S."/>
            <person name="Thomas T."/>
        </authorList>
    </citation>
    <scope>NUCLEOTIDE SEQUENCE [LARGE SCALE GENOMIC DNA]</scope>
    <source>
        <strain evidence="9">DS-1 / DSM 13023 / NCIMB 13966</strain>
    </source>
</reference>
<dbReference type="eggNOG" id="COG3245">
    <property type="taxonomic scope" value="Bacteria"/>
</dbReference>
<evidence type="ECO:0000256" key="5">
    <source>
        <dbReference type="ARBA" id="ARBA00023004"/>
    </source>
</evidence>
<dbReference type="OrthoDB" id="5523448at2"/>
<dbReference type="RefSeq" id="WP_012110653.1">
    <property type="nucleotide sequence ID" value="NC_009719.1"/>
</dbReference>
<dbReference type="PRINTS" id="PR00607">
    <property type="entry name" value="CYTCHROMECIE"/>
</dbReference>
<dbReference type="GO" id="GO:0009055">
    <property type="term" value="F:electron transfer activity"/>
    <property type="evidence" value="ECO:0007669"/>
    <property type="project" value="InterPro"/>
</dbReference>
<dbReference type="PROSITE" id="PS51257">
    <property type="entry name" value="PROKAR_LIPOPROTEIN"/>
    <property type="match status" value="1"/>
</dbReference>
<keyword evidence="6" id="KW-0732">Signal</keyword>
<dbReference type="Proteomes" id="UP000006377">
    <property type="component" value="Chromosome"/>
</dbReference>
<dbReference type="SUPFAM" id="SSF46626">
    <property type="entry name" value="Cytochrome c"/>
    <property type="match status" value="1"/>
</dbReference>
<dbReference type="GO" id="GO:0005506">
    <property type="term" value="F:iron ion binding"/>
    <property type="evidence" value="ECO:0007669"/>
    <property type="project" value="InterPro"/>
</dbReference>
<keyword evidence="5" id="KW-0408">Iron</keyword>
<gene>
    <name evidence="8" type="ordered locus">Plav_1741</name>
</gene>
<keyword evidence="9" id="KW-1185">Reference proteome</keyword>
<dbReference type="HOGENOM" id="CLU_082349_3_1_5"/>
<evidence type="ECO:0000256" key="6">
    <source>
        <dbReference type="SAM" id="SignalP"/>
    </source>
</evidence>
<feature type="signal peptide" evidence="6">
    <location>
        <begin position="1"/>
        <end position="20"/>
    </location>
</feature>
<keyword evidence="1" id="KW-0813">Transport</keyword>
<keyword evidence="4" id="KW-0249">Electron transport</keyword>
<accession>A7HTX7</accession>
<sequence>MLDRGWCRAVLAGLALTALAGCGEEQEAAAPVVLDTQLAALYEHSCSTCHEDPATGAPPAHDEAAWAPRIAKGETQLLDNIVNGFNGMPPLGQCIECDAGDFMTLTRFMASPAPASAKGESEE</sequence>
<evidence type="ECO:0000313" key="8">
    <source>
        <dbReference type="EMBL" id="ABS63360.1"/>
    </source>
</evidence>
<name>A7HTX7_PARL1</name>
<dbReference type="InterPro" id="IPR002323">
    <property type="entry name" value="Cyt_CIE"/>
</dbReference>
<dbReference type="Pfam" id="PF13442">
    <property type="entry name" value="Cytochrome_CBB3"/>
    <property type="match status" value="1"/>
</dbReference>
<protein>
    <submittedName>
        <fullName evidence="8">Cytochrome c</fullName>
    </submittedName>
</protein>
<organism evidence="8 9">
    <name type="scientific">Parvibaculum lavamentivorans (strain DS-1 / DSM 13023 / NCIMB 13966)</name>
    <dbReference type="NCBI Taxonomy" id="402881"/>
    <lineage>
        <taxon>Bacteria</taxon>
        <taxon>Pseudomonadati</taxon>
        <taxon>Pseudomonadota</taxon>
        <taxon>Alphaproteobacteria</taxon>
        <taxon>Hyphomicrobiales</taxon>
        <taxon>Parvibaculaceae</taxon>
        <taxon>Parvibaculum</taxon>
    </lineage>
</organism>
<dbReference type="AlphaFoldDB" id="A7HTX7"/>
<keyword evidence="3" id="KW-0479">Metal-binding</keyword>
<dbReference type="InterPro" id="IPR009056">
    <property type="entry name" value="Cyt_c-like_dom"/>
</dbReference>
<dbReference type="PANTHER" id="PTHR40942">
    <property type="match status" value="1"/>
</dbReference>
<dbReference type="GO" id="GO:0020037">
    <property type="term" value="F:heme binding"/>
    <property type="evidence" value="ECO:0007669"/>
    <property type="project" value="InterPro"/>
</dbReference>
<feature type="domain" description="Cytochrome c" evidence="7">
    <location>
        <begin position="37"/>
        <end position="109"/>
    </location>
</feature>
<dbReference type="InterPro" id="IPR036909">
    <property type="entry name" value="Cyt_c-like_dom_sf"/>
</dbReference>
<dbReference type="Gene3D" id="1.10.760.10">
    <property type="entry name" value="Cytochrome c-like domain"/>
    <property type="match status" value="1"/>
</dbReference>
<proteinExistence type="predicted"/>
<dbReference type="PANTHER" id="PTHR40942:SF4">
    <property type="entry name" value="CYTOCHROME C5"/>
    <property type="match status" value="1"/>
</dbReference>
<evidence type="ECO:0000259" key="7">
    <source>
        <dbReference type="Pfam" id="PF13442"/>
    </source>
</evidence>
<evidence type="ECO:0000256" key="1">
    <source>
        <dbReference type="ARBA" id="ARBA00022448"/>
    </source>
</evidence>
<keyword evidence="2" id="KW-0349">Heme</keyword>
<dbReference type="STRING" id="402881.Plav_1741"/>
<evidence type="ECO:0000256" key="2">
    <source>
        <dbReference type="ARBA" id="ARBA00022617"/>
    </source>
</evidence>
<evidence type="ECO:0000256" key="3">
    <source>
        <dbReference type="ARBA" id="ARBA00022723"/>
    </source>
</evidence>